<accession>A0A1W2GEA9</accession>
<dbReference type="OrthoDB" id="9796140at2"/>
<dbReference type="GO" id="GO:0005829">
    <property type="term" value="C:cytosol"/>
    <property type="evidence" value="ECO:0007669"/>
    <property type="project" value="TreeGrafter"/>
</dbReference>
<evidence type="ECO:0000256" key="2">
    <source>
        <dbReference type="ARBA" id="ARBA00022517"/>
    </source>
</evidence>
<keyword evidence="3 5" id="KW-0540">Nuclease</keyword>
<dbReference type="GO" id="GO:0000967">
    <property type="term" value="P:rRNA 5'-end processing"/>
    <property type="evidence" value="ECO:0007669"/>
    <property type="project" value="UniProtKB-UniRule"/>
</dbReference>
<evidence type="ECO:0000259" key="6">
    <source>
        <dbReference type="SMART" id="SM00732"/>
    </source>
</evidence>
<evidence type="ECO:0000313" key="7">
    <source>
        <dbReference type="EMBL" id="SMD35010.1"/>
    </source>
</evidence>
<comment type="subcellular location">
    <subcellularLocation>
        <location evidence="5">Cytoplasm</location>
    </subcellularLocation>
</comment>
<proteinExistence type="inferred from homology"/>
<reference evidence="7 8" key="1">
    <citation type="submission" date="2017-04" db="EMBL/GenBank/DDBJ databases">
        <authorList>
            <person name="Afonso C.L."/>
            <person name="Miller P.J."/>
            <person name="Scott M.A."/>
            <person name="Spackman E."/>
            <person name="Goraichik I."/>
            <person name="Dimitrov K.M."/>
            <person name="Suarez D.L."/>
            <person name="Swayne D.E."/>
        </authorList>
    </citation>
    <scope>NUCLEOTIDE SEQUENCE [LARGE SCALE GENOMIC DNA]</scope>
    <source>
        <strain evidence="7 8">DSM 26133</strain>
    </source>
</reference>
<dbReference type="GO" id="GO:0016788">
    <property type="term" value="F:hydrolase activity, acting on ester bonds"/>
    <property type="evidence" value="ECO:0007669"/>
    <property type="project" value="UniProtKB-UniRule"/>
</dbReference>
<organism evidence="7 8">
    <name type="scientific">Reichenbachiella faecimaris</name>
    <dbReference type="NCBI Taxonomy" id="692418"/>
    <lineage>
        <taxon>Bacteria</taxon>
        <taxon>Pseudomonadati</taxon>
        <taxon>Bacteroidota</taxon>
        <taxon>Cytophagia</taxon>
        <taxon>Cytophagales</taxon>
        <taxon>Reichenbachiellaceae</taxon>
        <taxon>Reichenbachiella</taxon>
    </lineage>
</organism>
<sequence length="137" mass="15575">MGRILAIDFGTKRTGLAVTDPLQIIATPLETVRTFQAIDFLKNYQQTEGIDEFVIGMPKDLMNKDTDSTASVRSFINLLKKNFPDHQIHQVDERFTSKLAMDAMIRGGMKKKDRQKKENVDKLSAAIILQSYLESRL</sequence>
<dbReference type="STRING" id="692418.SAMN04488029_2291"/>
<dbReference type="PANTHER" id="PTHR33317:SF4">
    <property type="entry name" value="POLYNUCLEOTIDYL TRANSFERASE, RIBONUCLEASE H-LIKE SUPERFAMILY PROTEIN"/>
    <property type="match status" value="1"/>
</dbReference>
<dbReference type="RefSeq" id="WP_084372947.1">
    <property type="nucleotide sequence ID" value="NZ_FWYF01000002.1"/>
</dbReference>
<dbReference type="InterPro" id="IPR012337">
    <property type="entry name" value="RNaseH-like_sf"/>
</dbReference>
<keyword evidence="4 5" id="KW-0378">Hydrolase</keyword>
<dbReference type="SMART" id="SM00732">
    <property type="entry name" value="YqgFc"/>
    <property type="match status" value="1"/>
</dbReference>
<evidence type="ECO:0000256" key="3">
    <source>
        <dbReference type="ARBA" id="ARBA00022722"/>
    </source>
</evidence>
<dbReference type="CDD" id="cd16964">
    <property type="entry name" value="YqgF"/>
    <property type="match status" value="1"/>
</dbReference>
<keyword evidence="1 5" id="KW-0963">Cytoplasm</keyword>
<dbReference type="InterPro" id="IPR006641">
    <property type="entry name" value="YqgF/RNaseH-like_dom"/>
</dbReference>
<dbReference type="EMBL" id="FWYF01000002">
    <property type="protein sequence ID" value="SMD35010.1"/>
    <property type="molecule type" value="Genomic_DNA"/>
</dbReference>
<feature type="domain" description="YqgF/RNase H-like" evidence="6">
    <location>
        <begin position="2"/>
        <end position="100"/>
    </location>
</feature>
<evidence type="ECO:0000313" key="8">
    <source>
        <dbReference type="Proteomes" id="UP000192472"/>
    </source>
</evidence>
<gene>
    <name evidence="7" type="ORF">SAMN04488029_2291</name>
</gene>
<name>A0A1W2GEA9_REIFA</name>
<dbReference type="PANTHER" id="PTHR33317">
    <property type="entry name" value="POLYNUCLEOTIDYL TRANSFERASE, RIBONUCLEASE H-LIKE SUPERFAMILY PROTEIN"/>
    <property type="match status" value="1"/>
</dbReference>
<evidence type="ECO:0000256" key="5">
    <source>
        <dbReference type="HAMAP-Rule" id="MF_00651"/>
    </source>
</evidence>
<dbReference type="Proteomes" id="UP000192472">
    <property type="component" value="Unassembled WGS sequence"/>
</dbReference>
<dbReference type="NCBIfam" id="TIGR00250">
    <property type="entry name" value="RNAse_H_YqgF"/>
    <property type="match status" value="1"/>
</dbReference>
<dbReference type="InterPro" id="IPR037027">
    <property type="entry name" value="YqgF/RNaseH-like_dom_sf"/>
</dbReference>
<comment type="similarity">
    <text evidence="5">Belongs to the YqgF HJR family.</text>
</comment>
<comment type="function">
    <text evidence="5">Could be a nuclease involved in processing of the 5'-end of pre-16S rRNA.</text>
</comment>
<evidence type="ECO:0000256" key="4">
    <source>
        <dbReference type="ARBA" id="ARBA00022801"/>
    </source>
</evidence>
<keyword evidence="8" id="KW-1185">Reference proteome</keyword>
<dbReference type="EC" id="3.1.-.-" evidence="5"/>
<dbReference type="HAMAP" id="MF_00651">
    <property type="entry name" value="Nuclease_YqgF"/>
    <property type="match status" value="1"/>
</dbReference>
<dbReference type="InterPro" id="IPR005227">
    <property type="entry name" value="YqgF"/>
</dbReference>
<dbReference type="SUPFAM" id="SSF53098">
    <property type="entry name" value="Ribonuclease H-like"/>
    <property type="match status" value="1"/>
</dbReference>
<dbReference type="Gene3D" id="3.30.420.140">
    <property type="entry name" value="YqgF/RNase H-like domain"/>
    <property type="match status" value="1"/>
</dbReference>
<dbReference type="Pfam" id="PF03652">
    <property type="entry name" value="RuvX"/>
    <property type="match status" value="1"/>
</dbReference>
<keyword evidence="2 5" id="KW-0690">Ribosome biogenesis</keyword>
<protein>
    <recommendedName>
        <fullName evidence="5">Putative pre-16S rRNA nuclease</fullName>
        <ecNumber evidence="5">3.1.-.-</ecNumber>
    </recommendedName>
</protein>
<dbReference type="AlphaFoldDB" id="A0A1W2GEA9"/>
<dbReference type="GO" id="GO:0004518">
    <property type="term" value="F:nuclease activity"/>
    <property type="evidence" value="ECO:0007669"/>
    <property type="project" value="UniProtKB-KW"/>
</dbReference>
<evidence type="ECO:0000256" key="1">
    <source>
        <dbReference type="ARBA" id="ARBA00022490"/>
    </source>
</evidence>